<organism evidence="2 5">
    <name type="scientific">Medicago truncatula</name>
    <name type="common">Barrel medic</name>
    <name type="synonym">Medicago tribuloides</name>
    <dbReference type="NCBI Taxonomy" id="3880"/>
    <lineage>
        <taxon>Eukaryota</taxon>
        <taxon>Viridiplantae</taxon>
        <taxon>Streptophyta</taxon>
        <taxon>Embryophyta</taxon>
        <taxon>Tracheophyta</taxon>
        <taxon>Spermatophyta</taxon>
        <taxon>Magnoliopsida</taxon>
        <taxon>eudicotyledons</taxon>
        <taxon>Gunneridae</taxon>
        <taxon>Pentapetalae</taxon>
        <taxon>rosids</taxon>
        <taxon>fabids</taxon>
        <taxon>Fabales</taxon>
        <taxon>Fabaceae</taxon>
        <taxon>Papilionoideae</taxon>
        <taxon>50 kb inversion clade</taxon>
        <taxon>NPAAA clade</taxon>
        <taxon>Hologalegina</taxon>
        <taxon>IRL clade</taxon>
        <taxon>Trifolieae</taxon>
        <taxon>Medicago</taxon>
    </lineage>
</organism>
<feature type="domain" description="F-box/LRR-repeat protein 15-like leucin rich repeat" evidence="1">
    <location>
        <begin position="515"/>
        <end position="638"/>
    </location>
</feature>
<dbReference type="KEGG" id="mtr:11434617"/>
<dbReference type="SMART" id="SM00367">
    <property type="entry name" value="LRR_CC"/>
    <property type="match status" value="15"/>
</dbReference>
<protein>
    <submittedName>
        <fullName evidence="2">F-box/LRR protein</fullName>
    </submittedName>
    <submittedName>
        <fullName evidence="3">Putative leucine-rich repeat domain, L domain-containing protein</fullName>
    </submittedName>
</protein>
<dbReference type="InterPro" id="IPR032675">
    <property type="entry name" value="LRR_dom_sf"/>
</dbReference>
<dbReference type="EnsemblPlants" id="AES82413">
    <property type="protein sequence ID" value="AES82413"/>
    <property type="gene ID" value="MTR_7g112570"/>
</dbReference>
<reference evidence="3" key="4">
    <citation type="journal article" date="2018" name="Nat. Plants">
        <title>Whole-genome landscape of Medicago truncatula symbiotic genes.</title>
        <authorList>
            <person name="Pecrix Y."/>
            <person name="Gamas P."/>
            <person name="Carrere S."/>
        </authorList>
    </citation>
    <scope>NUCLEOTIDE SEQUENCE</scope>
    <source>
        <tissue evidence="3">Leaves</tissue>
    </source>
</reference>
<reference evidence="2 5" key="2">
    <citation type="journal article" date="2014" name="BMC Genomics">
        <title>An improved genome release (version Mt4.0) for the model legume Medicago truncatula.</title>
        <authorList>
            <person name="Tang H."/>
            <person name="Krishnakumar V."/>
            <person name="Bidwell S."/>
            <person name="Rosen B."/>
            <person name="Chan A."/>
            <person name="Zhou S."/>
            <person name="Gentzbittel L."/>
            <person name="Childs K.L."/>
            <person name="Yandell M."/>
            <person name="Gundlach H."/>
            <person name="Mayer K.F."/>
            <person name="Schwartz D.C."/>
            <person name="Town C.D."/>
        </authorList>
    </citation>
    <scope>GENOME REANNOTATION</scope>
    <source>
        <strain evidence="4 5">cv. Jemalong A17</strain>
    </source>
</reference>
<dbReference type="PANTHER" id="PTHR13318">
    <property type="entry name" value="PARTNER OF PAIRED, ISOFORM B-RELATED"/>
    <property type="match status" value="1"/>
</dbReference>
<dbReference type="EMBL" id="CM001223">
    <property type="protein sequence ID" value="AES82413.1"/>
    <property type="molecule type" value="Genomic_DNA"/>
</dbReference>
<dbReference type="ExpressionAtlas" id="G7KWK1">
    <property type="expression patterns" value="differential"/>
</dbReference>
<dbReference type="AlphaFoldDB" id="G7KWK1"/>
<dbReference type="FunFam" id="3.80.10.10:FF:000276">
    <property type="entry name" value="F-box/LRR-repeat protein 3"/>
    <property type="match status" value="1"/>
</dbReference>
<dbReference type="InterPro" id="IPR057207">
    <property type="entry name" value="FBXL15_LRR"/>
</dbReference>
<proteinExistence type="predicted"/>
<dbReference type="SUPFAM" id="SSF52047">
    <property type="entry name" value="RNI-like"/>
    <property type="match status" value="3"/>
</dbReference>
<dbReference type="PaxDb" id="3880-AES82413"/>
<dbReference type="Gramene" id="rna44022">
    <property type="protein sequence ID" value="RHN49214.1"/>
    <property type="gene ID" value="gene44022"/>
</dbReference>
<dbReference type="Proteomes" id="UP000002051">
    <property type="component" value="Unassembled WGS sequence"/>
</dbReference>
<feature type="domain" description="F-box/LRR-repeat protein 15-like leucin rich repeat" evidence="1">
    <location>
        <begin position="334"/>
        <end position="513"/>
    </location>
</feature>
<dbReference type="OrthoDB" id="423607at2759"/>
<keyword evidence="5" id="KW-1185">Reference proteome</keyword>
<dbReference type="PANTHER" id="PTHR13318:SF272">
    <property type="entry name" value="OS12G0552700 PROTEIN"/>
    <property type="match status" value="1"/>
</dbReference>
<reference evidence="4" key="3">
    <citation type="submission" date="2015-04" db="UniProtKB">
        <authorList>
            <consortium name="EnsemblPlants"/>
        </authorList>
    </citation>
    <scope>IDENTIFICATION</scope>
    <source>
        <strain evidence="4">cv. Jemalong A17</strain>
    </source>
</reference>
<reference evidence="2 5" key="1">
    <citation type="journal article" date="2011" name="Nature">
        <title>The Medicago genome provides insight into the evolution of rhizobial symbioses.</title>
        <authorList>
            <person name="Young N.D."/>
            <person name="Debelle F."/>
            <person name="Oldroyd G.E."/>
            <person name="Geurts R."/>
            <person name="Cannon S.B."/>
            <person name="Udvardi M.K."/>
            <person name="Benedito V.A."/>
            <person name="Mayer K.F."/>
            <person name="Gouzy J."/>
            <person name="Schoof H."/>
            <person name="Van de Peer Y."/>
            <person name="Proost S."/>
            <person name="Cook D.R."/>
            <person name="Meyers B.C."/>
            <person name="Spannagl M."/>
            <person name="Cheung F."/>
            <person name="De Mita S."/>
            <person name="Krishnakumar V."/>
            <person name="Gundlach H."/>
            <person name="Zhou S."/>
            <person name="Mudge J."/>
            <person name="Bharti A.K."/>
            <person name="Murray J.D."/>
            <person name="Naoumkina M.A."/>
            <person name="Rosen B."/>
            <person name="Silverstein K.A."/>
            <person name="Tang H."/>
            <person name="Rombauts S."/>
            <person name="Zhao P.X."/>
            <person name="Zhou P."/>
            <person name="Barbe V."/>
            <person name="Bardou P."/>
            <person name="Bechner M."/>
            <person name="Bellec A."/>
            <person name="Berger A."/>
            <person name="Berges H."/>
            <person name="Bidwell S."/>
            <person name="Bisseling T."/>
            <person name="Choisne N."/>
            <person name="Couloux A."/>
            <person name="Denny R."/>
            <person name="Deshpande S."/>
            <person name="Dai X."/>
            <person name="Doyle J.J."/>
            <person name="Dudez A.M."/>
            <person name="Farmer A.D."/>
            <person name="Fouteau S."/>
            <person name="Franken C."/>
            <person name="Gibelin C."/>
            <person name="Gish J."/>
            <person name="Goldstein S."/>
            <person name="Gonzalez A.J."/>
            <person name="Green P.J."/>
            <person name="Hallab A."/>
            <person name="Hartog M."/>
            <person name="Hua A."/>
            <person name="Humphray S.J."/>
            <person name="Jeong D.H."/>
            <person name="Jing Y."/>
            <person name="Jocker A."/>
            <person name="Kenton S.M."/>
            <person name="Kim D.J."/>
            <person name="Klee K."/>
            <person name="Lai H."/>
            <person name="Lang C."/>
            <person name="Lin S."/>
            <person name="Macmil S.L."/>
            <person name="Magdelenat G."/>
            <person name="Matthews L."/>
            <person name="McCorrison J."/>
            <person name="Monaghan E.L."/>
            <person name="Mun J.H."/>
            <person name="Najar F.Z."/>
            <person name="Nicholson C."/>
            <person name="Noirot C."/>
            <person name="O'Bleness M."/>
            <person name="Paule C.R."/>
            <person name="Poulain J."/>
            <person name="Prion F."/>
            <person name="Qin B."/>
            <person name="Qu C."/>
            <person name="Retzel E.F."/>
            <person name="Riddle C."/>
            <person name="Sallet E."/>
            <person name="Samain S."/>
            <person name="Samson N."/>
            <person name="Sanders I."/>
            <person name="Saurat O."/>
            <person name="Scarpelli C."/>
            <person name="Schiex T."/>
            <person name="Segurens B."/>
            <person name="Severin A.J."/>
            <person name="Sherrier D.J."/>
            <person name="Shi R."/>
            <person name="Sims S."/>
            <person name="Singer S.R."/>
            <person name="Sinharoy S."/>
            <person name="Sterck L."/>
            <person name="Viollet A."/>
            <person name="Wang B.B."/>
            <person name="Wang K."/>
            <person name="Wang M."/>
            <person name="Wang X."/>
            <person name="Warfsmann J."/>
            <person name="Weissenbach J."/>
            <person name="White D.D."/>
            <person name="White J.D."/>
            <person name="Wiley G.B."/>
            <person name="Wincker P."/>
            <person name="Xing Y."/>
            <person name="Yang L."/>
            <person name="Yao Z."/>
            <person name="Ying F."/>
            <person name="Zhai J."/>
            <person name="Zhou L."/>
            <person name="Zuber A."/>
            <person name="Denarie J."/>
            <person name="Dixon R.A."/>
            <person name="May G.D."/>
            <person name="Schwartz D.C."/>
            <person name="Rogers J."/>
            <person name="Quetier F."/>
            <person name="Town C.D."/>
            <person name="Roe B.A."/>
        </authorList>
    </citation>
    <scope>NUCLEOTIDE SEQUENCE [LARGE SCALE GENOMIC DNA]</scope>
    <source>
        <strain evidence="2">A17</strain>
        <strain evidence="4 5">cv. Jemalong A17</strain>
    </source>
</reference>
<gene>
    <name evidence="4" type="primary">11434617</name>
    <name evidence="2" type="ordered locus">MTR_7g112570</name>
    <name evidence="3" type="ORF">MtrunA17_Chr7g0272131</name>
</gene>
<dbReference type="OMA" id="DLTCCRF"/>
<evidence type="ECO:0000313" key="4">
    <source>
        <dbReference type="EnsemblPlants" id="AES82413"/>
    </source>
</evidence>
<dbReference type="Proteomes" id="UP000265566">
    <property type="component" value="Chromosome 7"/>
</dbReference>
<sequence length="679" mass="74874">MKPTKPRRNSPSPFSSLSHLNQTKLKNLNILSFLCCFNLMLSESVFCHLTEDLLIRVLDKLDSDRKSFRLVCKEFLRVESTTRKTIRILRIEFLLNLLQKYQNIESLDLSVCPWIEDGAVSTLLNHWSSSWTLGIKRLILSRVTGLGYVGLEMLIKACPLLEAVDVSHCWGFGDREAAALSCGGKLKEINMDKCLGVTDIGLAKIAVGCSKLEKLSLKWCLEISDLGIDLLSKKCFDLNFLDVSYLKVTNESLRSIASLLKLEVFIMVGCYLVDDAGLQFLEKGCPLLKAIDVSRCNCVSPSGLLSVISGHEGLEQINAGHCLSELSAPLTNGLKNLKHLSVIRIDGVRVSDFILQIIGSNCKSLVELGLSKCIGVTNMGIMQVVGCCNLTTLDLTCCRFVTDAAISTIANSCPNLACLKLESCDMVTEIGLYQIGSSCLMLEELDLTDCSGVNDIALKYLSRCSKLVRLKLGLCTNISDIGLAHIACNCPKLTELDLYRCVRIGDDGLAALTTGCNKLAMLNLAYCNRITDAGLKCISNLGELSDFELRGLSNITSIGIKAVAVSCKRLANLDLKHCEKLDDTGFRALAFYSQNLLQINMSYCNVSDHVLWLLMSNLKRLQDAKLVYLVNVTIQGLELALISCCGRIKKVKLQRSLEFSISSEILETIHERGCKVRWD</sequence>
<evidence type="ECO:0000313" key="3">
    <source>
        <dbReference type="EMBL" id="RHN49214.1"/>
    </source>
</evidence>
<evidence type="ECO:0000313" key="5">
    <source>
        <dbReference type="Proteomes" id="UP000002051"/>
    </source>
</evidence>
<dbReference type="GO" id="GO:0031146">
    <property type="term" value="P:SCF-dependent proteasomal ubiquitin-dependent protein catabolic process"/>
    <property type="evidence" value="ECO:0000318"/>
    <property type="project" value="GO_Central"/>
</dbReference>
<dbReference type="Pfam" id="PF25372">
    <property type="entry name" value="DUF7885"/>
    <property type="match status" value="2"/>
</dbReference>
<evidence type="ECO:0000313" key="2">
    <source>
        <dbReference type="EMBL" id="AES82413.1"/>
    </source>
</evidence>
<name>G7KWK1_MEDTR</name>
<dbReference type="GO" id="GO:0019005">
    <property type="term" value="C:SCF ubiquitin ligase complex"/>
    <property type="evidence" value="ECO:0000318"/>
    <property type="project" value="GO_Central"/>
</dbReference>
<dbReference type="FunFam" id="3.80.10.10:FF:000518">
    <property type="entry name" value="F-box family protein"/>
    <property type="match status" value="1"/>
</dbReference>
<dbReference type="EMBL" id="PSQE01000007">
    <property type="protein sequence ID" value="RHN49214.1"/>
    <property type="molecule type" value="Genomic_DNA"/>
</dbReference>
<dbReference type="Gene3D" id="3.80.10.10">
    <property type="entry name" value="Ribonuclease Inhibitor"/>
    <property type="match status" value="5"/>
</dbReference>
<dbReference type="Gene3D" id="1.20.1280.50">
    <property type="match status" value="1"/>
</dbReference>
<dbReference type="eggNOG" id="KOG1947">
    <property type="taxonomic scope" value="Eukaryota"/>
</dbReference>
<accession>G7KWK1</accession>
<dbReference type="STRING" id="3880.G7KWK1"/>
<dbReference type="InterPro" id="IPR006553">
    <property type="entry name" value="Leu-rich_rpt_Cys-con_subtyp"/>
</dbReference>
<evidence type="ECO:0000259" key="1">
    <source>
        <dbReference type="Pfam" id="PF25372"/>
    </source>
</evidence>